<dbReference type="EMBL" id="CAJNOK010021657">
    <property type="protein sequence ID" value="CAF1335564.1"/>
    <property type="molecule type" value="Genomic_DNA"/>
</dbReference>
<feature type="domain" description="PRKAA1/2 autoinhibitory" evidence="7">
    <location>
        <begin position="1"/>
        <end position="35"/>
    </location>
</feature>
<evidence type="ECO:0000313" key="10">
    <source>
        <dbReference type="Proteomes" id="UP000677228"/>
    </source>
</evidence>
<comment type="catalytic activity">
    <reaction evidence="5">
        <text>L-threonyl-[protein] + ATP = O-phospho-L-threonyl-[protein] + ADP + H(+)</text>
        <dbReference type="Rhea" id="RHEA:46608"/>
        <dbReference type="Rhea" id="RHEA-COMP:11060"/>
        <dbReference type="Rhea" id="RHEA-COMP:11605"/>
        <dbReference type="ChEBI" id="CHEBI:15378"/>
        <dbReference type="ChEBI" id="CHEBI:30013"/>
        <dbReference type="ChEBI" id="CHEBI:30616"/>
        <dbReference type="ChEBI" id="CHEBI:61977"/>
        <dbReference type="ChEBI" id="CHEBI:456216"/>
        <dbReference type="EC" id="2.7.11.1"/>
    </reaction>
</comment>
<protein>
    <recommendedName>
        <fullName evidence="1">non-specific serine/threonine protein kinase</fullName>
        <ecNumber evidence="1">2.7.11.1</ecNumber>
    </recommendedName>
</protein>
<dbReference type="GO" id="GO:0004674">
    <property type="term" value="F:protein serine/threonine kinase activity"/>
    <property type="evidence" value="ECO:0007669"/>
    <property type="project" value="UniProtKB-KW"/>
</dbReference>
<dbReference type="InterPro" id="IPR049020">
    <property type="entry name" value="PRKAA1/2_AID"/>
</dbReference>
<evidence type="ECO:0000313" key="9">
    <source>
        <dbReference type="EMBL" id="CAF4146926.1"/>
    </source>
</evidence>
<dbReference type="Proteomes" id="UP000682733">
    <property type="component" value="Unassembled WGS sequence"/>
</dbReference>
<dbReference type="EC" id="2.7.11.1" evidence="1"/>
<dbReference type="EMBL" id="CAJOBA010043284">
    <property type="protein sequence ID" value="CAF4146926.1"/>
    <property type="molecule type" value="Genomic_DNA"/>
</dbReference>
<proteinExistence type="predicted"/>
<keyword evidence="2" id="KW-0723">Serine/threonine-protein kinase</keyword>
<name>A0A8S2F492_9BILA</name>
<keyword evidence="4" id="KW-0418">Kinase</keyword>
<dbReference type="Proteomes" id="UP000677228">
    <property type="component" value="Unassembled WGS sequence"/>
</dbReference>
<evidence type="ECO:0000259" key="7">
    <source>
        <dbReference type="Pfam" id="PF21147"/>
    </source>
</evidence>
<evidence type="ECO:0000256" key="4">
    <source>
        <dbReference type="ARBA" id="ARBA00022777"/>
    </source>
</evidence>
<comment type="caution">
    <text evidence="8">The sequence shown here is derived from an EMBL/GenBank/DDBJ whole genome shotgun (WGS) entry which is preliminary data.</text>
</comment>
<accession>A0A8S2F492</accession>
<organism evidence="8 10">
    <name type="scientific">Didymodactylos carnosus</name>
    <dbReference type="NCBI Taxonomy" id="1234261"/>
    <lineage>
        <taxon>Eukaryota</taxon>
        <taxon>Metazoa</taxon>
        <taxon>Spiralia</taxon>
        <taxon>Gnathifera</taxon>
        <taxon>Rotifera</taxon>
        <taxon>Eurotatoria</taxon>
        <taxon>Bdelloidea</taxon>
        <taxon>Philodinida</taxon>
        <taxon>Philodinidae</taxon>
        <taxon>Didymodactylos</taxon>
    </lineage>
</organism>
<evidence type="ECO:0000256" key="6">
    <source>
        <dbReference type="ARBA" id="ARBA00048679"/>
    </source>
</evidence>
<evidence type="ECO:0000256" key="1">
    <source>
        <dbReference type="ARBA" id="ARBA00012513"/>
    </source>
</evidence>
<dbReference type="Pfam" id="PF21147">
    <property type="entry name" value="AMPK_alpha_AID"/>
    <property type="match status" value="1"/>
</dbReference>
<evidence type="ECO:0000313" key="8">
    <source>
        <dbReference type="EMBL" id="CAF1335564.1"/>
    </source>
</evidence>
<dbReference type="Gene3D" id="1.10.8.10">
    <property type="entry name" value="DNA helicase RuvA subunit, C-terminal domain"/>
    <property type="match status" value="1"/>
</dbReference>
<gene>
    <name evidence="8" type="ORF">OVA965_LOCUS30093</name>
    <name evidence="9" type="ORF">TMI583_LOCUS30891</name>
</gene>
<sequence>KFGVTESEMEDALMTSDRHDQLVIAYRLIIDNKRIWNEARKAEIADFFASSSPPHSPYISLTLCVSDIFPQLNDSITIYQ</sequence>
<keyword evidence="3" id="KW-0808">Transferase</keyword>
<evidence type="ECO:0000256" key="5">
    <source>
        <dbReference type="ARBA" id="ARBA00047899"/>
    </source>
</evidence>
<feature type="non-terminal residue" evidence="8">
    <location>
        <position position="1"/>
    </location>
</feature>
<evidence type="ECO:0000256" key="2">
    <source>
        <dbReference type="ARBA" id="ARBA00022527"/>
    </source>
</evidence>
<dbReference type="AlphaFoldDB" id="A0A8S2F492"/>
<evidence type="ECO:0000256" key="3">
    <source>
        <dbReference type="ARBA" id="ARBA00022679"/>
    </source>
</evidence>
<comment type="catalytic activity">
    <reaction evidence="6">
        <text>L-seryl-[protein] + ATP = O-phospho-L-seryl-[protein] + ADP + H(+)</text>
        <dbReference type="Rhea" id="RHEA:17989"/>
        <dbReference type="Rhea" id="RHEA-COMP:9863"/>
        <dbReference type="Rhea" id="RHEA-COMP:11604"/>
        <dbReference type="ChEBI" id="CHEBI:15378"/>
        <dbReference type="ChEBI" id="CHEBI:29999"/>
        <dbReference type="ChEBI" id="CHEBI:30616"/>
        <dbReference type="ChEBI" id="CHEBI:83421"/>
        <dbReference type="ChEBI" id="CHEBI:456216"/>
        <dbReference type="EC" id="2.7.11.1"/>
    </reaction>
</comment>
<reference evidence="8" key="1">
    <citation type="submission" date="2021-02" db="EMBL/GenBank/DDBJ databases">
        <authorList>
            <person name="Nowell W R."/>
        </authorList>
    </citation>
    <scope>NUCLEOTIDE SEQUENCE</scope>
</reference>